<reference evidence="1 2" key="1">
    <citation type="journal article" date="2018" name="Mol. Plant">
        <title>The genome of Artemisia annua provides insight into the evolution of Asteraceae family and artemisinin biosynthesis.</title>
        <authorList>
            <person name="Shen Q."/>
            <person name="Zhang L."/>
            <person name="Liao Z."/>
            <person name="Wang S."/>
            <person name="Yan T."/>
            <person name="Shi P."/>
            <person name="Liu M."/>
            <person name="Fu X."/>
            <person name="Pan Q."/>
            <person name="Wang Y."/>
            <person name="Lv Z."/>
            <person name="Lu X."/>
            <person name="Zhang F."/>
            <person name="Jiang W."/>
            <person name="Ma Y."/>
            <person name="Chen M."/>
            <person name="Hao X."/>
            <person name="Li L."/>
            <person name="Tang Y."/>
            <person name="Lv G."/>
            <person name="Zhou Y."/>
            <person name="Sun X."/>
            <person name="Brodelius P.E."/>
            <person name="Rose J.K.C."/>
            <person name="Tang K."/>
        </authorList>
    </citation>
    <scope>NUCLEOTIDE SEQUENCE [LARGE SCALE GENOMIC DNA]</scope>
    <source>
        <strain evidence="2">cv. Huhao1</strain>
        <tissue evidence="1">Leaf</tissue>
    </source>
</reference>
<dbReference type="PROSITE" id="PS51257">
    <property type="entry name" value="PROKAR_LIPOPROTEIN"/>
    <property type="match status" value="1"/>
</dbReference>
<dbReference type="EMBL" id="PKPP01004253">
    <property type="protein sequence ID" value="PWA65310.1"/>
    <property type="molecule type" value="Genomic_DNA"/>
</dbReference>
<gene>
    <name evidence="1" type="ORF">CTI12_AA337840</name>
</gene>
<evidence type="ECO:0000313" key="1">
    <source>
        <dbReference type="EMBL" id="PWA65310.1"/>
    </source>
</evidence>
<organism evidence="1 2">
    <name type="scientific">Artemisia annua</name>
    <name type="common">Sweet wormwood</name>
    <dbReference type="NCBI Taxonomy" id="35608"/>
    <lineage>
        <taxon>Eukaryota</taxon>
        <taxon>Viridiplantae</taxon>
        <taxon>Streptophyta</taxon>
        <taxon>Embryophyta</taxon>
        <taxon>Tracheophyta</taxon>
        <taxon>Spermatophyta</taxon>
        <taxon>Magnoliopsida</taxon>
        <taxon>eudicotyledons</taxon>
        <taxon>Gunneridae</taxon>
        <taxon>Pentapetalae</taxon>
        <taxon>asterids</taxon>
        <taxon>campanulids</taxon>
        <taxon>Asterales</taxon>
        <taxon>Asteraceae</taxon>
        <taxon>Asteroideae</taxon>
        <taxon>Anthemideae</taxon>
        <taxon>Artemisiinae</taxon>
        <taxon>Artemisia</taxon>
    </lineage>
</organism>
<accession>A0A2U1MVN9</accession>
<proteinExistence type="predicted"/>
<evidence type="ECO:0000313" key="2">
    <source>
        <dbReference type="Proteomes" id="UP000245207"/>
    </source>
</evidence>
<keyword evidence="2" id="KW-1185">Reference proteome</keyword>
<dbReference type="Proteomes" id="UP000245207">
    <property type="component" value="Unassembled WGS sequence"/>
</dbReference>
<dbReference type="AlphaFoldDB" id="A0A2U1MVN9"/>
<protein>
    <submittedName>
        <fullName evidence="1">Uncharacterized protein</fullName>
    </submittedName>
</protein>
<sequence length="122" mass="13596">MLCPKRVVEKSKNDGFQQHLDRLLVVLMWGLSCSLNLRNKFTMSSLIRMVLVQVVRKRNSEKETSSANPFDALNLIKKDDELGSNGGSPNTCKKVVQDVVDKHNHGLVSTATMISPSTISLR</sequence>
<name>A0A2U1MVN9_ARTAN</name>
<comment type="caution">
    <text evidence="1">The sequence shown here is derived from an EMBL/GenBank/DDBJ whole genome shotgun (WGS) entry which is preliminary data.</text>
</comment>